<dbReference type="AlphaFoldDB" id="A0A1I7XXF8"/>
<keyword evidence="4" id="KW-1185">Reference proteome</keyword>
<dbReference type="WBParaSite" id="L893_g10472.t2">
    <property type="protein sequence ID" value="L893_g10472.t2"/>
    <property type="gene ID" value="L893_g10472"/>
</dbReference>
<protein>
    <submittedName>
        <fullName evidence="5">TDP43_N domain-containing protein</fullName>
    </submittedName>
</protein>
<feature type="coiled-coil region" evidence="1">
    <location>
        <begin position="207"/>
        <end position="396"/>
    </location>
</feature>
<reference evidence="5" key="1">
    <citation type="submission" date="2016-11" db="UniProtKB">
        <authorList>
            <consortium name="WormBaseParasite"/>
        </authorList>
    </citation>
    <scope>IDENTIFICATION</scope>
</reference>
<dbReference type="InterPro" id="IPR041105">
    <property type="entry name" value="TDP-43_N"/>
</dbReference>
<evidence type="ECO:0000313" key="4">
    <source>
        <dbReference type="Proteomes" id="UP000095287"/>
    </source>
</evidence>
<organism evidence="4 5">
    <name type="scientific">Steinernema glaseri</name>
    <dbReference type="NCBI Taxonomy" id="37863"/>
    <lineage>
        <taxon>Eukaryota</taxon>
        <taxon>Metazoa</taxon>
        <taxon>Ecdysozoa</taxon>
        <taxon>Nematoda</taxon>
        <taxon>Chromadorea</taxon>
        <taxon>Rhabditida</taxon>
        <taxon>Tylenchina</taxon>
        <taxon>Panagrolaimomorpha</taxon>
        <taxon>Strongyloidoidea</taxon>
        <taxon>Steinernematidae</taxon>
        <taxon>Steinernema</taxon>
    </lineage>
</organism>
<dbReference type="Gene3D" id="1.10.287.1490">
    <property type="match status" value="1"/>
</dbReference>
<sequence>MDEPQTTVVDPDVVHLQVEPVQLGLHPSERSLLLTALRSALPGAAGIYYYDESRSRKTYVNFDGTKFNFPSASKDYYVALGGRCDVPYEKYHAATQNFEKSVMAVQNMLGACSQNDMFRSRTRRSHHDPTTPTSSKRGNMQMLLKTIEQRASSTPVPDFRESTSLTQTAQPSSTTVETETLVPKTLNPLEQQFVDLARISAGKDTVIEGQRNEITHLHQQIEELKKTLEEKSQQLKDIETQLKQRDEEVTLLKQLSSEQTYMNTKLADTEKALEEMEKNTNDLIREHRKDKEADKARISSLEQLKAEHEAKLAENANTISALTGQVAELTAENQALKEKMEEDVKESTAKFNNYHDVQKEMYQEYEAVNTKNKELLKELRELKAELNRRDENYNTKTTDLSFKNLELENATLKQNSRIRELSFIVEQLTKEHMESARRYEILEMEKRECDRKLDLVKSGSRAQKTKSLAGHLRY</sequence>
<dbReference type="Pfam" id="PF18694">
    <property type="entry name" value="TDP-43_N"/>
    <property type="match status" value="1"/>
</dbReference>
<feature type="domain" description="TAR DNA-binding protein 43 N-terminal" evidence="3">
    <location>
        <begin position="18"/>
        <end position="72"/>
    </location>
</feature>
<evidence type="ECO:0000259" key="3">
    <source>
        <dbReference type="Pfam" id="PF18694"/>
    </source>
</evidence>
<evidence type="ECO:0000256" key="1">
    <source>
        <dbReference type="SAM" id="Coils"/>
    </source>
</evidence>
<name>A0A1I7XXF8_9BILA</name>
<keyword evidence="1" id="KW-0175">Coiled coil</keyword>
<proteinExistence type="predicted"/>
<evidence type="ECO:0000256" key="2">
    <source>
        <dbReference type="SAM" id="MobiDB-lite"/>
    </source>
</evidence>
<accession>A0A1I7XXF8</accession>
<evidence type="ECO:0000313" key="5">
    <source>
        <dbReference type="WBParaSite" id="L893_g10472.t2"/>
    </source>
</evidence>
<dbReference type="Proteomes" id="UP000095287">
    <property type="component" value="Unplaced"/>
</dbReference>
<feature type="compositionally biased region" description="Polar residues" evidence="2">
    <location>
        <begin position="162"/>
        <end position="177"/>
    </location>
</feature>
<feature type="region of interest" description="Disordered" evidence="2">
    <location>
        <begin position="118"/>
        <end position="177"/>
    </location>
</feature>